<proteinExistence type="predicted"/>
<protein>
    <submittedName>
        <fullName evidence="1">Uncharacterized protein</fullName>
    </submittedName>
</protein>
<sequence>MELGPFVGSQNYINETDNTDIVPDHTVTGVRLAVFPRIGFQTIDALSVEWVAVSKSNSPYTRTYFCGPLWFGKSGQPWVNTMSRTCTVNAYTAVARTGMDPEAESWAALAVTLQGNRRTSQPILMTTGASQGADSRATAVVESIGDLQSVSVKVTPRFQAEATDAWRLEVLTVSGGMEGAPAWLDDSQVFCPSGDGWFNRQQGWTQNLTRRCTGQSYRLQLQIRYNPQLANGYGGPMLLYATLVGGEGAGSVGPVALPAFTPGTFSEGVPYVPQGALFARRISPVKALSIQVLPGAMDEEDVFQVQTASVCVEGDGGRAQECVTLCGMPADQWVRSGASSQVELTQECHVEELRLQLLLECVPGKRMSGGVMEVDVEGAASSTGPLQLRLVGQGRCTQYPDQTTRYEFWHVVKLRYASRSGTIGVVRRARIVVYPDVPDDPDEVLEMTAMAVYWPGSPGVWLTNPQQQTFSAEAGWQHTFAAGGTYLDSYTFTHHSDEAVNDKPHVQYLVSVEGDPVVDPVPMRLPMSVGRYQAASSGATGRIVGPVTSLTVEPEDPAAAGGEPLPFIHVANSVESKYFCADDEGNGAAGSSRLYSRCSVVEYGLKGELQASAERLHPGSYYNPRLRVELVGSHGRGQAVFSVGSPTRTSVWPFNTQFRTRYLGQVQRMIVKVMPAVDTNDADLTWSVAWAHVVMQRATALNRFCQQAGASSSAAAAGGSSMELLPCDSDGARVAATALAESIGVF</sequence>
<evidence type="ECO:0000313" key="2">
    <source>
        <dbReference type="Proteomes" id="UP000650467"/>
    </source>
</evidence>
<dbReference type="AlphaFoldDB" id="A0A835W0I0"/>
<comment type="caution">
    <text evidence="1">The sequence shown here is derived from an EMBL/GenBank/DDBJ whole genome shotgun (WGS) entry which is preliminary data.</text>
</comment>
<organism evidence="1 2">
    <name type="scientific">Chlamydomonas incerta</name>
    <dbReference type="NCBI Taxonomy" id="51695"/>
    <lineage>
        <taxon>Eukaryota</taxon>
        <taxon>Viridiplantae</taxon>
        <taxon>Chlorophyta</taxon>
        <taxon>core chlorophytes</taxon>
        <taxon>Chlorophyceae</taxon>
        <taxon>CS clade</taxon>
        <taxon>Chlamydomonadales</taxon>
        <taxon>Chlamydomonadaceae</taxon>
        <taxon>Chlamydomonas</taxon>
    </lineage>
</organism>
<accession>A0A835W0I0</accession>
<evidence type="ECO:0000313" key="1">
    <source>
        <dbReference type="EMBL" id="KAG2434740.1"/>
    </source>
</evidence>
<name>A0A835W0I0_CHLIN</name>
<keyword evidence="2" id="KW-1185">Reference proteome</keyword>
<dbReference type="EMBL" id="JAEHOC010000016">
    <property type="protein sequence ID" value="KAG2434740.1"/>
    <property type="molecule type" value="Genomic_DNA"/>
</dbReference>
<gene>
    <name evidence="1" type="ORF">HXX76_007629</name>
</gene>
<dbReference type="Proteomes" id="UP000650467">
    <property type="component" value="Unassembled WGS sequence"/>
</dbReference>
<reference evidence="1" key="1">
    <citation type="journal article" date="2020" name="bioRxiv">
        <title>Comparative genomics of Chlamydomonas.</title>
        <authorList>
            <person name="Craig R.J."/>
            <person name="Hasan A.R."/>
            <person name="Ness R.W."/>
            <person name="Keightley P.D."/>
        </authorList>
    </citation>
    <scope>NUCLEOTIDE SEQUENCE</scope>
    <source>
        <strain evidence="1">SAG 7.73</strain>
    </source>
</reference>